<evidence type="ECO:0000256" key="1">
    <source>
        <dbReference type="ARBA" id="ARBA00004496"/>
    </source>
</evidence>
<evidence type="ECO:0000259" key="3">
    <source>
        <dbReference type="PROSITE" id="PS50097"/>
    </source>
</evidence>
<dbReference type="PROSITE" id="PS50097">
    <property type="entry name" value="BTB"/>
    <property type="match status" value="2"/>
</dbReference>
<evidence type="ECO:0000313" key="5">
    <source>
        <dbReference type="Proteomes" id="UP001159405"/>
    </source>
</evidence>
<dbReference type="EMBL" id="CALNXK010000100">
    <property type="protein sequence ID" value="CAH3155068.1"/>
    <property type="molecule type" value="Genomic_DNA"/>
</dbReference>
<dbReference type="InterPro" id="IPR012983">
    <property type="entry name" value="PHR"/>
</dbReference>
<feature type="non-terminal residue" evidence="4">
    <location>
        <position position="1"/>
    </location>
</feature>
<dbReference type="InterPro" id="IPR011333">
    <property type="entry name" value="SKP1/BTB/POZ_sf"/>
</dbReference>
<dbReference type="InterPro" id="IPR038648">
    <property type="entry name" value="PHR_sf"/>
</dbReference>
<organism evidence="4 5">
    <name type="scientific">Porites lobata</name>
    <dbReference type="NCBI Taxonomy" id="104759"/>
    <lineage>
        <taxon>Eukaryota</taxon>
        <taxon>Metazoa</taxon>
        <taxon>Cnidaria</taxon>
        <taxon>Anthozoa</taxon>
        <taxon>Hexacorallia</taxon>
        <taxon>Scleractinia</taxon>
        <taxon>Fungiina</taxon>
        <taxon>Poritidae</taxon>
        <taxon>Porites</taxon>
    </lineage>
</organism>
<dbReference type="Pfam" id="PF07707">
    <property type="entry name" value="BACK"/>
    <property type="match status" value="2"/>
</dbReference>
<dbReference type="SUPFAM" id="SSF54695">
    <property type="entry name" value="POZ domain"/>
    <property type="match status" value="2"/>
</dbReference>
<feature type="domain" description="BTB" evidence="3">
    <location>
        <begin position="8"/>
        <end position="85"/>
    </location>
</feature>
<dbReference type="SMART" id="SM00225">
    <property type="entry name" value="BTB"/>
    <property type="match status" value="2"/>
</dbReference>
<sequence>LFNNDLLSDVGFVVRSSCGEKHAKRTKMAIPAHKFLLSIYSPVFYAMFCGEMAEKSDTIDLPDCEYEGMLEMLRYMYSHEVALHESNVFQVLYVAKKYILPSLAQKCVEFLMRNLDLANVFCVLSHAQKFDEKNLVDRCWEMIENETEEVVKSEEFVQVDKSLLEAMVKRATLTISEVKLFRAVDLWATDECERQGVLASGKVKRRILGEQIVKNIHFPVMEEKDFTSTVIYSNILSRTEERELMRNFSGTLTTSVGFPEDQRVGFRWSCSRFACFSSCYCEPGDCSYDGDSDSLFLDAIVLQVDKDVMLHGIRFFGCVNNMDHIVSLKIIDKENGTEMLSLKDMFISSFPLPYKEEKISCCDVVFDPVILRMNADFIVRSLTDGPEPCYGYDGVSIVESHSVTFTFKAYKSKNRLGDEKSHVREKITFLFNNDLLSDVSFVIRSSCGENDAKRPKMVIPAHKFVLSIYSPVFYAMFCGEMAEKSNTIYLPDCEYEGMLEMLRYMYISEVELRASNVLQVLYVAKKYILPSLAQKCVVFLMRNLDLANVLCVLSEAQKYDEQNLVDRCWEMIESETEEVVKAEEFVKIDKSLLEAIVKRATLTIPEVELFRAVDLWATEECKRQEVLVSGKVKRRILGEQIVKNIHFPVMEEKDFTSTVIDSNILTKTEVRELMRNFNGTLSTSVGFPEDQRVGFRWSCSRFARFWSCICEPVHWSYDGDSDSLTLDAIVLEVDKDIMLHGIRFFGCINNKDYLFSLKIIDKKNGTKMLSLKDMSFSSVLLPYREEEISGYDVVFDPVILRKNADYVVKSLTDYPETCFGCDGVNIIQSHGVTFTFKDYK</sequence>
<accession>A0ABN8Q246</accession>
<dbReference type="Gene3D" id="2.60.120.820">
    <property type="entry name" value="PHR domain"/>
    <property type="match status" value="2"/>
</dbReference>
<name>A0ABN8Q246_9CNID</name>
<dbReference type="SMART" id="SM00875">
    <property type="entry name" value="BACK"/>
    <property type="match status" value="2"/>
</dbReference>
<dbReference type="PANTHER" id="PTHR45774:SF3">
    <property type="entry name" value="BTB (POZ) DOMAIN-CONTAINING 2B-RELATED"/>
    <property type="match status" value="1"/>
</dbReference>
<comment type="caution">
    <text evidence="4">The sequence shown here is derived from an EMBL/GenBank/DDBJ whole genome shotgun (WGS) entry which is preliminary data.</text>
</comment>
<dbReference type="InterPro" id="IPR000210">
    <property type="entry name" value="BTB/POZ_dom"/>
</dbReference>
<dbReference type="Pfam" id="PF08005">
    <property type="entry name" value="PHR"/>
    <property type="match status" value="2"/>
</dbReference>
<proteinExistence type="predicted"/>
<dbReference type="Gene3D" id="3.30.710.10">
    <property type="entry name" value="Potassium Channel Kv1.1, Chain A"/>
    <property type="match status" value="2"/>
</dbReference>
<dbReference type="Proteomes" id="UP001159405">
    <property type="component" value="Unassembled WGS sequence"/>
</dbReference>
<reference evidence="4 5" key="1">
    <citation type="submission" date="2022-05" db="EMBL/GenBank/DDBJ databases">
        <authorList>
            <consortium name="Genoscope - CEA"/>
            <person name="William W."/>
        </authorList>
    </citation>
    <scope>NUCLEOTIDE SEQUENCE [LARGE SCALE GENOMIC DNA]</scope>
</reference>
<evidence type="ECO:0000313" key="4">
    <source>
        <dbReference type="EMBL" id="CAH3155068.1"/>
    </source>
</evidence>
<gene>
    <name evidence="4" type="ORF">PLOB_00001174</name>
</gene>
<dbReference type="Pfam" id="PF00651">
    <property type="entry name" value="BTB"/>
    <property type="match status" value="2"/>
</dbReference>
<protein>
    <recommendedName>
        <fullName evidence="3">BTB domain-containing protein</fullName>
    </recommendedName>
</protein>
<evidence type="ECO:0000256" key="2">
    <source>
        <dbReference type="ARBA" id="ARBA00022490"/>
    </source>
</evidence>
<feature type="domain" description="BTB" evidence="3">
    <location>
        <begin position="437"/>
        <end position="514"/>
    </location>
</feature>
<dbReference type="Gene3D" id="1.25.40.420">
    <property type="match status" value="2"/>
</dbReference>
<dbReference type="InterPro" id="IPR011705">
    <property type="entry name" value="BACK"/>
</dbReference>
<keyword evidence="2" id="KW-0963">Cytoplasm</keyword>
<dbReference type="PANTHER" id="PTHR45774">
    <property type="entry name" value="BTB/POZ DOMAIN-CONTAINING"/>
    <property type="match status" value="1"/>
</dbReference>
<feature type="non-terminal residue" evidence="4">
    <location>
        <position position="840"/>
    </location>
</feature>
<comment type="subcellular location">
    <subcellularLocation>
        <location evidence="1">Cytoplasm</location>
    </subcellularLocation>
</comment>
<keyword evidence="5" id="KW-1185">Reference proteome</keyword>